<reference evidence="8 9" key="1">
    <citation type="journal article" date="2016" name="Mol. Biol. Evol.">
        <title>Genome-Wide Survey of Gut Fungi (Harpellales) Reveals the First Horizontally Transferred Ubiquitin Gene from a Mosquito Host.</title>
        <authorList>
            <person name="Wang Y."/>
            <person name="White M.M."/>
            <person name="Kvist S."/>
            <person name="Moncalvo J.M."/>
        </authorList>
    </citation>
    <scope>NUCLEOTIDE SEQUENCE [LARGE SCALE GENOMIC DNA]</scope>
    <source>
        <strain evidence="8 9">ALG-7-W6</strain>
    </source>
</reference>
<dbReference type="PANTHER" id="PTHR21314:SF0">
    <property type="entry name" value="QUEUOSINE 5'-PHOSPHATE N-GLYCOSYLASE_HYDROLASE"/>
    <property type="match status" value="1"/>
</dbReference>
<evidence type="ECO:0000256" key="6">
    <source>
        <dbReference type="RuleBase" id="RU365002"/>
    </source>
</evidence>
<evidence type="ECO:0000256" key="7">
    <source>
        <dbReference type="SAM" id="MobiDB-lite"/>
    </source>
</evidence>
<dbReference type="OrthoDB" id="416777at2759"/>
<comment type="function">
    <text evidence="6">Catalyzes the hydrolysis of queuosine 5'-phosphate, releasing the nucleobase queuine (q). Is required for salvage of queuine from exogenous queuosine (Q) that is imported and then converted to queuosine 5'-phosphate intracellularly.</text>
</comment>
<comment type="similarity">
    <text evidence="2 6">Belongs to the QNG1 protein family.</text>
</comment>
<dbReference type="Pfam" id="PF10343">
    <property type="entry name" value="Q_salvage"/>
    <property type="match status" value="2"/>
</dbReference>
<name>A0A1R0H6L0_9FUNG</name>
<accession>A0A1R0H6L0</accession>
<comment type="caution">
    <text evidence="8">The sequence shown here is derived from an EMBL/GenBank/DDBJ whole genome shotgun (WGS) entry which is preliminary data.</text>
</comment>
<evidence type="ECO:0000256" key="1">
    <source>
        <dbReference type="ARBA" id="ARBA00022801"/>
    </source>
</evidence>
<keyword evidence="1 6" id="KW-0378">Hydrolase</keyword>
<feature type="region of interest" description="Disordered" evidence="7">
    <location>
        <begin position="140"/>
        <end position="163"/>
    </location>
</feature>
<dbReference type="InterPro" id="IPR019438">
    <property type="entry name" value="Q_salvage"/>
</dbReference>
<evidence type="ECO:0000256" key="4">
    <source>
        <dbReference type="ARBA" id="ARBA00035393"/>
    </source>
</evidence>
<dbReference type="EMBL" id="LSSL01000371">
    <property type="protein sequence ID" value="OLY84753.1"/>
    <property type="molecule type" value="Genomic_DNA"/>
</dbReference>
<dbReference type="AlphaFoldDB" id="A0A1R0H6L0"/>
<comment type="catalytic activity">
    <reaction evidence="5 6">
        <text>queuosine 5'-phosphate + H2O = queuine + D-ribose 5-phosphate</text>
        <dbReference type="Rhea" id="RHEA:75387"/>
        <dbReference type="ChEBI" id="CHEBI:15377"/>
        <dbReference type="ChEBI" id="CHEBI:17433"/>
        <dbReference type="ChEBI" id="CHEBI:78346"/>
        <dbReference type="ChEBI" id="CHEBI:194371"/>
    </reaction>
    <physiologicalReaction direction="left-to-right" evidence="5 6">
        <dbReference type="Rhea" id="RHEA:75388"/>
    </physiologicalReaction>
</comment>
<gene>
    <name evidence="8" type="ORF">AYI68_g1073</name>
</gene>
<evidence type="ECO:0000256" key="3">
    <source>
        <dbReference type="ARBA" id="ARBA00035306"/>
    </source>
</evidence>
<protein>
    <recommendedName>
        <fullName evidence="3 6">Queuosine 5'-phosphate N-glycosylase/hydrolase</fullName>
        <ecNumber evidence="6">3.2.2.-</ecNumber>
    </recommendedName>
    <alternativeName>
        <fullName evidence="4 6">Queuosine-nucleotide N-glycosylase/hydrolase</fullName>
    </alternativeName>
</protein>
<dbReference type="GO" id="GO:0006400">
    <property type="term" value="P:tRNA modification"/>
    <property type="evidence" value="ECO:0007669"/>
    <property type="project" value="TreeGrafter"/>
</dbReference>
<dbReference type="Proteomes" id="UP000187455">
    <property type="component" value="Unassembled WGS sequence"/>
</dbReference>
<evidence type="ECO:0000256" key="5">
    <source>
        <dbReference type="ARBA" id="ARBA00048204"/>
    </source>
</evidence>
<evidence type="ECO:0000313" key="9">
    <source>
        <dbReference type="Proteomes" id="UP000187455"/>
    </source>
</evidence>
<evidence type="ECO:0000256" key="2">
    <source>
        <dbReference type="ARBA" id="ARBA00035119"/>
    </source>
</evidence>
<dbReference type="PANTHER" id="PTHR21314">
    <property type="entry name" value="QUEUOSINE 5'-PHOSPHATE N-GLYCOSYLASE_HYDROLASE-RELATED"/>
    <property type="match status" value="1"/>
</dbReference>
<proteinExistence type="inferred from homology"/>
<keyword evidence="9" id="KW-1185">Reference proteome</keyword>
<dbReference type="GO" id="GO:0016787">
    <property type="term" value="F:hydrolase activity"/>
    <property type="evidence" value="ECO:0007669"/>
    <property type="project" value="UniProtKB-KW"/>
</dbReference>
<organism evidence="8 9">
    <name type="scientific">Smittium mucronatum</name>
    <dbReference type="NCBI Taxonomy" id="133383"/>
    <lineage>
        <taxon>Eukaryota</taxon>
        <taxon>Fungi</taxon>
        <taxon>Fungi incertae sedis</taxon>
        <taxon>Zoopagomycota</taxon>
        <taxon>Kickxellomycotina</taxon>
        <taxon>Harpellomycetes</taxon>
        <taxon>Harpellales</taxon>
        <taxon>Legeriomycetaceae</taxon>
        <taxon>Smittium</taxon>
    </lineage>
</organism>
<sequence>MSVNPVRDSAKFISENSTQVSINTVGVVEAARKVSGLIIEQNYSKSIWQTHPLNPKPSKYGGSDEAAIDWLFVVDTLNFCFWNGDNEPVFCVEYKGSLFSGYWGLCAAVNRALDEGIPFTNPEYLSKVKKSDLEYIFRTSSPKADSPNPDSDGFTVNQSENSVPEKSEMKMLNERVCVLTELGQVTISRFGGKFINILKSCENSAVELTKILSKNFSSFNDSCEFKERTVNFFKRAQILCGELWACFEGLGYGHFDDINELTMFADYRVPQILVYLGILEYSPELTQFLEKQNKYIYSPKSGINKDLLLPSGSQWEVEIRGNSIHGVELLKKEILKLPNMKDIEINSVLLDFCLWDCAKANSQLMEHIPIHLTLSVYY</sequence>
<dbReference type="EC" id="3.2.2.-" evidence="6"/>
<evidence type="ECO:0000313" key="8">
    <source>
        <dbReference type="EMBL" id="OLY84753.1"/>
    </source>
</evidence>